<evidence type="ECO:0000256" key="3">
    <source>
        <dbReference type="ARBA" id="ARBA00023002"/>
    </source>
</evidence>
<dbReference type="Pfam" id="PF02812">
    <property type="entry name" value="ELFV_dehydrog_N"/>
    <property type="match status" value="1"/>
</dbReference>
<dbReference type="PRINTS" id="PR00082">
    <property type="entry name" value="GLFDHDRGNASE"/>
</dbReference>
<dbReference type="SUPFAM" id="SSF51735">
    <property type="entry name" value="NAD(P)-binding Rossmann-fold domains"/>
    <property type="match status" value="1"/>
</dbReference>
<feature type="binding site" evidence="9">
    <location>
        <position position="119"/>
    </location>
    <ligand>
        <name>substrate</name>
    </ligand>
</feature>
<protein>
    <recommendedName>
        <fullName evidence="7">Glutamate dehydrogenase</fullName>
    </recommendedName>
</protein>
<comment type="similarity">
    <text evidence="2 7 11">Belongs to the Glu/Leu/Phe/Val dehydrogenases family.</text>
</comment>
<evidence type="ECO:0000256" key="10">
    <source>
        <dbReference type="PIRSR" id="PIRSR000185-3"/>
    </source>
</evidence>
<comment type="catalytic activity">
    <reaction evidence="6">
        <text>L-glutamate + NADP(+) + H2O = 2-oxoglutarate + NH4(+) + NADPH + H(+)</text>
        <dbReference type="Rhea" id="RHEA:11612"/>
        <dbReference type="ChEBI" id="CHEBI:15377"/>
        <dbReference type="ChEBI" id="CHEBI:15378"/>
        <dbReference type="ChEBI" id="CHEBI:16810"/>
        <dbReference type="ChEBI" id="CHEBI:28938"/>
        <dbReference type="ChEBI" id="CHEBI:29985"/>
        <dbReference type="ChEBI" id="CHEBI:57783"/>
        <dbReference type="ChEBI" id="CHEBI:58349"/>
        <dbReference type="EC" id="1.4.1.3"/>
    </reaction>
</comment>
<dbReference type="InterPro" id="IPR033524">
    <property type="entry name" value="Glu/Leu/Phe/Val_DH_AS"/>
</dbReference>
<evidence type="ECO:0000256" key="6">
    <source>
        <dbReference type="ARBA" id="ARBA00048577"/>
    </source>
</evidence>
<dbReference type="SMART" id="SM00839">
    <property type="entry name" value="ELFV_dehydrog"/>
    <property type="match status" value="1"/>
</dbReference>
<proteinExistence type="inferred from homology"/>
<dbReference type="CDD" id="cd01076">
    <property type="entry name" value="NAD_bind_1_Glu_DH"/>
    <property type="match status" value="1"/>
</dbReference>
<comment type="catalytic activity">
    <reaction evidence="5">
        <text>L-glutamate + NAD(+) + H2O = 2-oxoglutarate + NH4(+) + NADH + H(+)</text>
        <dbReference type="Rhea" id="RHEA:15133"/>
        <dbReference type="ChEBI" id="CHEBI:15377"/>
        <dbReference type="ChEBI" id="CHEBI:15378"/>
        <dbReference type="ChEBI" id="CHEBI:16810"/>
        <dbReference type="ChEBI" id="CHEBI:28938"/>
        <dbReference type="ChEBI" id="CHEBI:29985"/>
        <dbReference type="ChEBI" id="CHEBI:57540"/>
        <dbReference type="ChEBI" id="CHEBI:57945"/>
        <dbReference type="EC" id="1.4.1.3"/>
    </reaction>
</comment>
<dbReference type="PIRSF" id="PIRSF000185">
    <property type="entry name" value="Glu_DH"/>
    <property type="match status" value="1"/>
</dbReference>
<dbReference type="GO" id="GO:0006538">
    <property type="term" value="P:L-glutamate catabolic process"/>
    <property type="evidence" value="ECO:0007669"/>
    <property type="project" value="TreeGrafter"/>
</dbReference>
<dbReference type="PANTHER" id="PTHR11606:SF13">
    <property type="entry name" value="GLUTAMATE DEHYDROGENASE 1, MITOCHONDRIAL"/>
    <property type="match status" value="1"/>
</dbReference>
<dbReference type="FunFam" id="3.40.50.720:FF:000100">
    <property type="entry name" value="Glutamate dehydrogenase 1, mitochondrial"/>
    <property type="match status" value="1"/>
</dbReference>
<comment type="subcellular location">
    <subcellularLocation>
        <location evidence="1">Mitochondrion</location>
    </subcellularLocation>
</comment>
<evidence type="ECO:0000313" key="14">
    <source>
        <dbReference type="EMBL" id="CAD8913779.1"/>
    </source>
</evidence>
<evidence type="ECO:0000256" key="7">
    <source>
        <dbReference type="PIRNR" id="PIRNR000185"/>
    </source>
</evidence>
<reference evidence="14" key="1">
    <citation type="submission" date="2021-01" db="EMBL/GenBank/DDBJ databases">
        <authorList>
            <person name="Corre E."/>
            <person name="Pelletier E."/>
            <person name="Niang G."/>
            <person name="Scheremetjew M."/>
            <person name="Finn R."/>
            <person name="Kale V."/>
            <person name="Holt S."/>
            <person name="Cochrane G."/>
            <person name="Meng A."/>
            <person name="Brown T."/>
            <person name="Cohen L."/>
        </authorList>
    </citation>
    <scope>NUCLEOTIDE SEQUENCE</scope>
    <source>
        <strain evidence="14">Ms1</strain>
    </source>
</reference>
<accession>A0A7S1CA73</accession>
<evidence type="ECO:0000256" key="8">
    <source>
        <dbReference type="PIRSR" id="PIRSR000185-1"/>
    </source>
</evidence>
<dbReference type="InterPro" id="IPR006096">
    <property type="entry name" value="Glu/Leu/Phe/Val/Trp_DH_C"/>
</dbReference>
<dbReference type="GO" id="GO:0000166">
    <property type="term" value="F:nucleotide binding"/>
    <property type="evidence" value="ECO:0007669"/>
    <property type="project" value="UniProtKB-KW"/>
</dbReference>
<feature type="binding site" evidence="9">
    <location>
        <position position="95"/>
    </location>
    <ligand>
        <name>substrate</name>
    </ligand>
</feature>
<dbReference type="InterPro" id="IPR046346">
    <property type="entry name" value="Aminoacid_DH-like_N_sf"/>
</dbReference>
<evidence type="ECO:0000256" key="1">
    <source>
        <dbReference type="ARBA" id="ARBA00004173"/>
    </source>
</evidence>
<gene>
    <name evidence="14" type="ORF">BSP0115_LOCUS7031</name>
</gene>
<dbReference type="Gene3D" id="3.40.50.720">
    <property type="entry name" value="NAD(P)-binding Rossmann-like Domain"/>
    <property type="match status" value="1"/>
</dbReference>
<evidence type="ECO:0000256" key="2">
    <source>
        <dbReference type="ARBA" id="ARBA00006382"/>
    </source>
</evidence>
<dbReference type="GO" id="GO:0005739">
    <property type="term" value="C:mitochondrion"/>
    <property type="evidence" value="ECO:0007669"/>
    <property type="project" value="UniProtKB-SubCell"/>
</dbReference>
<dbReference type="InterPro" id="IPR006095">
    <property type="entry name" value="Glu/Leu/Phe/Val/Trp_DH"/>
</dbReference>
<dbReference type="InterPro" id="IPR033922">
    <property type="entry name" value="NAD_bind_Glu_DH"/>
</dbReference>
<evidence type="ECO:0000256" key="11">
    <source>
        <dbReference type="RuleBase" id="RU004417"/>
    </source>
</evidence>
<feature type="binding site" evidence="9">
    <location>
        <position position="259"/>
    </location>
    <ligand>
        <name>NAD(+)</name>
        <dbReference type="ChEBI" id="CHEBI:57540"/>
    </ligand>
</feature>
<keyword evidence="9" id="KW-0520">NAD</keyword>
<feature type="region of interest" description="Disordered" evidence="12">
    <location>
        <begin position="1"/>
        <end position="20"/>
    </location>
</feature>
<dbReference type="EMBL" id="HBFS01010233">
    <property type="protein sequence ID" value="CAD8913779.1"/>
    <property type="molecule type" value="Transcribed_RNA"/>
</dbReference>
<keyword evidence="9" id="KW-0547">Nucleotide-binding</keyword>
<dbReference type="PROSITE" id="PS00074">
    <property type="entry name" value="GLFV_DEHYDROGENASE"/>
    <property type="match status" value="1"/>
</dbReference>
<keyword evidence="3 7" id="KW-0560">Oxidoreductase</keyword>
<feature type="binding site" evidence="9">
    <location>
        <position position="220"/>
    </location>
    <ligand>
        <name>NAD(+)</name>
        <dbReference type="ChEBI" id="CHEBI:57540"/>
    </ligand>
</feature>
<dbReference type="GO" id="GO:0004352">
    <property type="term" value="F:glutamate dehydrogenase (NAD+) activity"/>
    <property type="evidence" value="ECO:0007669"/>
    <property type="project" value="TreeGrafter"/>
</dbReference>
<feature type="site" description="Important for catalysis" evidence="10">
    <location>
        <position position="173"/>
    </location>
</feature>
<dbReference type="InterPro" id="IPR006097">
    <property type="entry name" value="Glu/Leu/Phe/Val/Trp_DH_dimer"/>
</dbReference>
<feature type="domain" description="Glutamate/phenylalanine/leucine/valine/L-tryptophan dehydrogenase C-terminal" evidence="13">
    <location>
        <begin position="213"/>
        <end position="494"/>
    </location>
</feature>
<evidence type="ECO:0000256" key="5">
    <source>
        <dbReference type="ARBA" id="ARBA00047867"/>
    </source>
</evidence>
<feature type="binding site" evidence="9">
    <location>
        <position position="390"/>
    </location>
    <ligand>
        <name>substrate</name>
    </ligand>
</feature>
<name>A0A7S1CA73_9STRA</name>
<sequence length="498" mass="54538">MAAVTPGNEPPSSQLFGPSLFPVQDPEAEPRFLEMVKMNFDTAARHSGMDEGLLDLVKGCNSVLRVSFPLRRDDGTIEVIRAYRAQHSHHRTPTKGGIRYSEHVNLQEVEALASLMTYKCALVDVPFGGAKGGITIDPRRYSAGEIERITRRYTMELKKYGFIGPATDVPAPDVGTGGREMAFIKDTYQMLYGMDDINAAACVTGKPLSQGGIQGRTEATGLGVFYGTRYFCDNAEIMKGIGLSTGIKDKEVVIQGFGNVGYWSAVFFAQNEAKVTGIIEWDGAVYNPDGLDIAALQEWRQSTGSIKNFPGATECNNDEPIEIMYKPCDILIPAALEKQITKHNAGRIQAKIISEAANGPTTPFAEQILIEKGAIVLPDMLLNAGGVTVSYFEWLKNLNHVRFGRLTKQWEERSKTYMLDRLEQLGGTKLPAEERAAVVGGPTEKDIVYSGLEDTMKVACQQVIDVAQKRGVNYRVAGFLVALGKIREVYESAGITMS</sequence>
<evidence type="ECO:0000256" key="4">
    <source>
        <dbReference type="ARBA" id="ARBA00023128"/>
    </source>
</evidence>
<dbReference type="SUPFAM" id="SSF53223">
    <property type="entry name" value="Aminoacid dehydrogenase-like, N-terminal domain"/>
    <property type="match status" value="1"/>
</dbReference>
<dbReference type="InterPro" id="IPR014362">
    <property type="entry name" value="Glu_DH"/>
</dbReference>
<evidence type="ECO:0000259" key="13">
    <source>
        <dbReference type="SMART" id="SM00839"/>
    </source>
</evidence>
<feature type="active site" description="Proton donor" evidence="8">
    <location>
        <position position="131"/>
    </location>
</feature>
<dbReference type="AlphaFoldDB" id="A0A7S1CA73"/>
<dbReference type="Pfam" id="PF00208">
    <property type="entry name" value="ELFV_dehydrog"/>
    <property type="match status" value="1"/>
</dbReference>
<organism evidence="14">
    <name type="scientific">Bicosoecida sp. CB-2014</name>
    <dbReference type="NCBI Taxonomy" id="1486930"/>
    <lineage>
        <taxon>Eukaryota</taxon>
        <taxon>Sar</taxon>
        <taxon>Stramenopiles</taxon>
        <taxon>Bigyra</taxon>
        <taxon>Opalozoa</taxon>
        <taxon>Bicosoecida</taxon>
    </lineage>
</organism>
<dbReference type="InterPro" id="IPR036291">
    <property type="entry name" value="NAD(P)-bd_dom_sf"/>
</dbReference>
<evidence type="ECO:0000256" key="9">
    <source>
        <dbReference type="PIRSR" id="PIRSR000185-2"/>
    </source>
</evidence>
<dbReference type="Gene3D" id="3.40.50.10860">
    <property type="entry name" value="Leucine Dehydrogenase, chain A, domain 1"/>
    <property type="match status" value="1"/>
</dbReference>
<dbReference type="PANTHER" id="PTHR11606">
    <property type="entry name" value="GLUTAMATE DEHYDROGENASE"/>
    <property type="match status" value="1"/>
</dbReference>
<keyword evidence="4" id="KW-0496">Mitochondrion</keyword>
<evidence type="ECO:0000256" key="12">
    <source>
        <dbReference type="SAM" id="MobiDB-lite"/>
    </source>
</evidence>